<evidence type="ECO:0000313" key="1">
    <source>
        <dbReference type="EMBL" id="MCD5313583.1"/>
    </source>
</evidence>
<dbReference type="EMBL" id="JAJOMB010000012">
    <property type="protein sequence ID" value="MCD5313583.1"/>
    <property type="molecule type" value="Genomic_DNA"/>
</dbReference>
<proteinExistence type="predicted"/>
<gene>
    <name evidence="1" type="ORF">LR394_21980</name>
</gene>
<dbReference type="AlphaFoldDB" id="A0A9X1NGB2"/>
<accession>A0A9X1NGB2</accession>
<dbReference type="RefSeq" id="WP_231444912.1">
    <property type="nucleotide sequence ID" value="NZ_JAJOMB010000012.1"/>
</dbReference>
<dbReference type="Proteomes" id="UP001138997">
    <property type="component" value="Unassembled WGS sequence"/>
</dbReference>
<evidence type="ECO:0000313" key="2">
    <source>
        <dbReference type="Proteomes" id="UP001138997"/>
    </source>
</evidence>
<name>A0A9X1NGB2_9ACTN</name>
<keyword evidence="2" id="KW-1185">Reference proteome</keyword>
<sequence length="300" mass="32762">MSRRPSLPEQARHEAASRLVGLGLYHEAQSLLSIDETPDAELGMLSALLAGDPRAAAKFLGRRMMAKNARTGEVDLIRGCIALVSGHAEALESTRSVLERMEPKSRDWTAFAVSAAPHDLRGAAEAAASVPDYLAHTVLAVRAAALAAEGRADEAQNLLEAARGNDVGDDPHRRAIDLLKLHGHDSAGQALEAAKFNRRPLGESLARHMDSWRRRRSERDLRCRCATTPELVGEISRYYVNWHLELLEHLTPADQGDASWRILFCARSGVRYLDRASIPVSVRIGAFSEPLEAESVEAIG</sequence>
<protein>
    <submittedName>
        <fullName evidence="1">Uncharacterized protein</fullName>
    </submittedName>
</protein>
<comment type="caution">
    <text evidence="1">The sequence shown here is derived from an EMBL/GenBank/DDBJ whole genome shotgun (WGS) entry which is preliminary data.</text>
</comment>
<organism evidence="1 2">
    <name type="scientific">Kineosporia babensis</name>
    <dbReference type="NCBI Taxonomy" id="499548"/>
    <lineage>
        <taxon>Bacteria</taxon>
        <taxon>Bacillati</taxon>
        <taxon>Actinomycetota</taxon>
        <taxon>Actinomycetes</taxon>
        <taxon>Kineosporiales</taxon>
        <taxon>Kineosporiaceae</taxon>
        <taxon>Kineosporia</taxon>
    </lineage>
</organism>
<reference evidence="1" key="1">
    <citation type="submission" date="2021-11" db="EMBL/GenBank/DDBJ databases">
        <title>Streptomyces corallinus and Kineosporia corallina sp. nov., two new coral-derived marine actinobacteria.</title>
        <authorList>
            <person name="Buangrab K."/>
            <person name="Sutthacheep M."/>
            <person name="Yeemin T."/>
            <person name="Harunari E."/>
            <person name="Igarashi Y."/>
            <person name="Sripreechasak P."/>
            <person name="Kanchanasin P."/>
            <person name="Tanasupawat S."/>
            <person name="Phongsopitanun W."/>
        </authorList>
    </citation>
    <scope>NUCLEOTIDE SEQUENCE</scope>
    <source>
        <strain evidence="1">JCM 31032</strain>
    </source>
</reference>